<dbReference type="GeneID" id="105848581"/>
<organism evidence="2 3">
    <name type="scientific">Hydra vulgaris</name>
    <name type="common">Hydra</name>
    <name type="synonym">Hydra attenuata</name>
    <dbReference type="NCBI Taxonomy" id="6087"/>
    <lineage>
        <taxon>Eukaryota</taxon>
        <taxon>Metazoa</taxon>
        <taxon>Cnidaria</taxon>
        <taxon>Hydrozoa</taxon>
        <taxon>Hydroidolina</taxon>
        <taxon>Anthoathecata</taxon>
        <taxon>Aplanulata</taxon>
        <taxon>Hydridae</taxon>
        <taxon>Hydra</taxon>
    </lineage>
</organism>
<name>A0ABM4BF64_HYDVU</name>
<gene>
    <name evidence="3" type="primary">LOC105848581</name>
</gene>
<feature type="chain" id="PRO_5047315603" evidence="1">
    <location>
        <begin position="21"/>
        <end position="263"/>
    </location>
</feature>
<keyword evidence="2" id="KW-1185">Reference proteome</keyword>
<proteinExistence type="predicted"/>
<sequence>MNVLKFSIAFVIIWVTALECSPQNKYKDNQLSVHKFHKSSHRLTKLFRRVLNFLEKRKSKNRKAVVASKRNEFYGFHQNENVFKKFLENGSKVAVISTPKFTVKLTRKRHFVKNDTRKLFKKSNSTVKGNKLISGQRRSEFIVANDLDGALEETKSDFVGNESLYDIMNKLNKQRVMVSNHTLEKVANNVETRANSDVPLLKTFHSSNPRKDRLEKLFVRFLDDMTRKMGLDPLSIAHQLENLYRNKARRSEIQRARLKHVNK</sequence>
<reference evidence="3" key="2">
    <citation type="submission" date="2025-08" db="UniProtKB">
        <authorList>
            <consortium name="RefSeq"/>
        </authorList>
    </citation>
    <scope>IDENTIFICATION</scope>
</reference>
<keyword evidence="1" id="KW-0732">Signal</keyword>
<evidence type="ECO:0000313" key="2">
    <source>
        <dbReference type="Proteomes" id="UP001652625"/>
    </source>
</evidence>
<protein>
    <submittedName>
        <fullName evidence="3">Uncharacterized protein LOC105848581</fullName>
    </submittedName>
</protein>
<reference evidence="2" key="1">
    <citation type="submission" date="2025-05" db="UniProtKB">
        <authorList>
            <consortium name="RefSeq"/>
        </authorList>
    </citation>
    <scope>NUCLEOTIDE SEQUENCE [LARGE SCALE GENOMIC DNA]</scope>
</reference>
<evidence type="ECO:0000256" key="1">
    <source>
        <dbReference type="SAM" id="SignalP"/>
    </source>
</evidence>
<evidence type="ECO:0000313" key="3">
    <source>
        <dbReference type="RefSeq" id="XP_065647608.1"/>
    </source>
</evidence>
<dbReference type="Proteomes" id="UP001652625">
    <property type="component" value="Chromosome 02"/>
</dbReference>
<feature type="signal peptide" evidence="1">
    <location>
        <begin position="1"/>
        <end position="20"/>
    </location>
</feature>
<accession>A0ABM4BF64</accession>
<dbReference type="RefSeq" id="XP_065647608.1">
    <property type="nucleotide sequence ID" value="XM_065791536.1"/>
</dbReference>